<organism evidence="2 3">
    <name type="scientific">Cylindrotheca closterium</name>
    <dbReference type="NCBI Taxonomy" id="2856"/>
    <lineage>
        <taxon>Eukaryota</taxon>
        <taxon>Sar</taxon>
        <taxon>Stramenopiles</taxon>
        <taxon>Ochrophyta</taxon>
        <taxon>Bacillariophyta</taxon>
        <taxon>Bacillariophyceae</taxon>
        <taxon>Bacillariophycidae</taxon>
        <taxon>Bacillariales</taxon>
        <taxon>Bacillariaceae</taxon>
        <taxon>Cylindrotheca</taxon>
    </lineage>
</organism>
<proteinExistence type="predicted"/>
<gene>
    <name evidence="2" type="ORF">CYCCA115_LOCUS5800</name>
</gene>
<reference evidence="2" key="1">
    <citation type="submission" date="2023-08" db="EMBL/GenBank/DDBJ databases">
        <authorList>
            <person name="Audoor S."/>
            <person name="Bilcke G."/>
        </authorList>
    </citation>
    <scope>NUCLEOTIDE SEQUENCE</scope>
</reference>
<evidence type="ECO:0000313" key="3">
    <source>
        <dbReference type="Proteomes" id="UP001295423"/>
    </source>
</evidence>
<keyword evidence="1" id="KW-0472">Membrane</keyword>
<dbReference type="AlphaFoldDB" id="A0AAD2CKW5"/>
<sequence length="294" mass="32843">MSTKSFSQFISFLMILSPAITVSSFNMPPSTRNAKIRTPRHATSRPDCRLYSSTEQPITRLSSDIFDDPPKRSNGGDSGNLLDRLVGFMPPPPEDQFIMTGDIAVLFLYSFIGHSVDDYVVNSVFESSQSTEKAIQTLDPLQEIVHMQTPVWVDYSASPTVVDQVITMNAKDTLLNQWGPLFTSPGVCTIALCSTWLLAGYLHRAFSFQNSIDCDIPRTLQKTMETWITMMIMMLGLTLGSNTLVNQTPVLQSMLGGHSLDYLLTKDDALFLVDTATILISWRFMANVICQYLR</sequence>
<name>A0AAD2CKW5_9STRA</name>
<feature type="transmembrane region" description="Helical" evidence="1">
    <location>
        <begin position="227"/>
        <end position="245"/>
    </location>
</feature>
<keyword evidence="1" id="KW-1133">Transmembrane helix</keyword>
<accession>A0AAD2CKW5</accession>
<keyword evidence="3" id="KW-1185">Reference proteome</keyword>
<evidence type="ECO:0000256" key="1">
    <source>
        <dbReference type="SAM" id="Phobius"/>
    </source>
</evidence>
<keyword evidence="1" id="KW-0812">Transmembrane</keyword>
<feature type="transmembrane region" description="Helical" evidence="1">
    <location>
        <begin position="6"/>
        <end position="27"/>
    </location>
</feature>
<protein>
    <submittedName>
        <fullName evidence="2">Uncharacterized protein</fullName>
    </submittedName>
</protein>
<dbReference type="Proteomes" id="UP001295423">
    <property type="component" value="Unassembled WGS sequence"/>
</dbReference>
<evidence type="ECO:0000313" key="2">
    <source>
        <dbReference type="EMBL" id="CAJ1937752.1"/>
    </source>
</evidence>
<comment type="caution">
    <text evidence="2">The sequence shown here is derived from an EMBL/GenBank/DDBJ whole genome shotgun (WGS) entry which is preliminary data.</text>
</comment>
<dbReference type="EMBL" id="CAKOGP040000668">
    <property type="protein sequence ID" value="CAJ1937752.1"/>
    <property type="molecule type" value="Genomic_DNA"/>
</dbReference>